<proteinExistence type="predicted"/>
<dbReference type="Proteomes" id="UP001201985">
    <property type="component" value="Unassembled WGS sequence"/>
</dbReference>
<sequence>MALPAHVLSYTTPRPATLNNMRRLCRIRSGARCLGSACCSEDALRGALQDRTQLLGLGPFSASKPRLVGMRETPLLGYEMRILVVACGTHAAGLPGCRAPAHRASCAIQWHILPAWMMKGNLMAGQGRRHQARIFTSGFGGRRPLVPCAPEALEHAAQASMTRRAWAYIAGGAGLERTAAANRAAFDHYRILQRMLRDVSERKLAVELFGRIMPLPVLLAPIGVLGMAHREADLAAARAAAAEGLTFITSSQASYPMEAVASACAGSPRWFQLYWSARDEVAASFLRRAETAGYEAIVVTLDTTQLGWRPRDLDGGYLPFLHGRGIANYVSDPAFCALPPPAADPSERPALGLRSLPAVVELLRSWPQGMLRALSSPTAVVQAVQQFVAGYSRPDLTWDDLPRLRQMTSLPILVKGILHPDDACKALEAGMDGIIVSNHGGRQVDGAVASLDMLPAVVEAIGGRIPVLFDSGIRTGSDVIKALALGARAVLLGRPYIYGLALGGEAGVRAVLQALAADLDLTLALMGCRSVHELNRSVLVEPHGIGVTPSSRRSGLDGETGLPRSSC</sequence>
<dbReference type="PROSITE" id="PS00557">
    <property type="entry name" value="FMN_HYDROXY_ACID_DH_1"/>
    <property type="match status" value="1"/>
</dbReference>
<dbReference type="Pfam" id="PF01070">
    <property type="entry name" value="FMN_dh"/>
    <property type="match status" value="1"/>
</dbReference>
<dbReference type="InterPro" id="IPR037396">
    <property type="entry name" value="FMN_HAD"/>
</dbReference>
<evidence type="ECO:0000313" key="4">
    <source>
        <dbReference type="EMBL" id="MCI0753063.1"/>
    </source>
</evidence>
<evidence type="ECO:0000259" key="3">
    <source>
        <dbReference type="PROSITE" id="PS51349"/>
    </source>
</evidence>
<organism evidence="4 5">
    <name type="scientific">Teichococcus vastitatis</name>
    <dbReference type="NCBI Taxonomy" id="2307076"/>
    <lineage>
        <taxon>Bacteria</taxon>
        <taxon>Pseudomonadati</taxon>
        <taxon>Pseudomonadota</taxon>
        <taxon>Alphaproteobacteria</taxon>
        <taxon>Acetobacterales</taxon>
        <taxon>Roseomonadaceae</taxon>
        <taxon>Roseomonas</taxon>
    </lineage>
</organism>
<dbReference type="Gene3D" id="3.20.20.70">
    <property type="entry name" value="Aldolase class I"/>
    <property type="match status" value="1"/>
</dbReference>
<dbReference type="InterPro" id="IPR000262">
    <property type="entry name" value="FMN-dep_DH"/>
</dbReference>
<evidence type="ECO:0000256" key="1">
    <source>
        <dbReference type="ARBA" id="ARBA00001917"/>
    </source>
</evidence>
<dbReference type="InterPro" id="IPR008259">
    <property type="entry name" value="FMN_hydac_DH_AS"/>
</dbReference>
<evidence type="ECO:0000256" key="2">
    <source>
        <dbReference type="ARBA" id="ARBA00023002"/>
    </source>
</evidence>
<dbReference type="InterPro" id="IPR013785">
    <property type="entry name" value="Aldolase_TIM"/>
</dbReference>
<dbReference type="SUPFAM" id="SSF51395">
    <property type="entry name" value="FMN-linked oxidoreductases"/>
    <property type="match status" value="1"/>
</dbReference>
<dbReference type="EMBL" id="JALBUU010000004">
    <property type="protein sequence ID" value="MCI0753063.1"/>
    <property type="molecule type" value="Genomic_DNA"/>
</dbReference>
<comment type="caution">
    <text evidence="4">The sequence shown here is derived from an EMBL/GenBank/DDBJ whole genome shotgun (WGS) entry which is preliminary data.</text>
</comment>
<dbReference type="PROSITE" id="PS51349">
    <property type="entry name" value="FMN_HYDROXY_ACID_DH_2"/>
    <property type="match status" value="1"/>
</dbReference>
<keyword evidence="5" id="KW-1185">Reference proteome</keyword>
<gene>
    <name evidence="4" type="ORF">MON41_04710</name>
</gene>
<dbReference type="PANTHER" id="PTHR10578">
    <property type="entry name" value="S -2-HYDROXY-ACID OXIDASE-RELATED"/>
    <property type="match status" value="1"/>
</dbReference>
<comment type="cofactor">
    <cofactor evidence="1">
        <name>FMN</name>
        <dbReference type="ChEBI" id="CHEBI:58210"/>
    </cofactor>
</comment>
<reference evidence="4 5" key="1">
    <citation type="submission" date="2022-03" db="EMBL/GenBank/DDBJ databases">
        <title>Complete genome analysis of Roseomonas KG 17.1 : a prolific producer of plant growth promoters.</title>
        <authorList>
            <person name="Saadouli I."/>
            <person name="Najjari A."/>
            <person name="Mosbah A."/>
            <person name="Ouzari H.I."/>
        </authorList>
    </citation>
    <scope>NUCLEOTIDE SEQUENCE [LARGE SCALE GENOMIC DNA]</scope>
    <source>
        <strain evidence="4 5">KG17-1</strain>
    </source>
</reference>
<name>A0ABS9W191_9PROT</name>
<feature type="domain" description="FMN hydroxy acid dehydrogenase" evidence="3">
    <location>
        <begin position="142"/>
        <end position="544"/>
    </location>
</feature>
<evidence type="ECO:0000313" key="5">
    <source>
        <dbReference type="Proteomes" id="UP001201985"/>
    </source>
</evidence>
<accession>A0ABS9W191</accession>
<dbReference type="RefSeq" id="WP_241792584.1">
    <property type="nucleotide sequence ID" value="NZ_JALBUU010000004.1"/>
</dbReference>
<keyword evidence="2" id="KW-0560">Oxidoreductase</keyword>
<dbReference type="PANTHER" id="PTHR10578:SF143">
    <property type="entry name" value="FMN-DEPENDENT ALPHA-HYDROXY ACID DEHYDROGENASE PB1A11.03"/>
    <property type="match status" value="1"/>
</dbReference>
<protein>
    <submittedName>
        <fullName evidence="4">Alpha-hydroxy-acid oxidizing protein</fullName>
    </submittedName>
</protein>